<dbReference type="RefSeq" id="XP_047766526.1">
    <property type="nucleotide sequence ID" value="XM_047908794.1"/>
</dbReference>
<keyword evidence="1" id="KW-0472">Membrane</keyword>
<organism evidence="2 3">
    <name type="scientific">Passalora fulva</name>
    <name type="common">Tomato leaf mold</name>
    <name type="synonym">Cladosporium fulvum</name>
    <dbReference type="NCBI Taxonomy" id="5499"/>
    <lineage>
        <taxon>Eukaryota</taxon>
        <taxon>Fungi</taxon>
        <taxon>Dikarya</taxon>
        <taxon>Ascomycota</taxon>
        <taxon>Pezizomycotina</taxon>
        <taxon>Dothideomycetes</taxon>
        <taxon>Dothideomycetidae</taxon>
        <taxon>Mycosphaerellales</taxon>
        <taxon>Mycosphaerellaceae</taxon>
        <taxon>Fulvia</taxon>
    </lineage>
</organism>
<dbReference type="EMBL" id="CP090171">
    <property type="protein sequence ID" value="UJO22160.1"/>
    <property type="molecule type" value="Genomic_DNA"/>
</dbReference>
<dbReference type="KEGG" id="ffu:CLAFUR5_09646"/>
<dbReference type="AlphaFoldDB" id="A0A9Q8PGU6"/>
<accession>A0A9Q8PGU6</accession>
<reference evidence="2" key="2">
    <citation type="journal article" date="2022" name="Microb. Genom.">
        <title>A chromosome-scale genome assembly of the tomato pathogen Cladosporium fulvum reveals a compartmentalized genome architecture and the presence of a dispensable chromosome.</title>
        <authorList>
            <person name="Zaccaron A.Z."/>
            <person name="Chen L.H."/>
            <person name="Samaras A."/>
            <person name="Stergiopoulos I."/>
        </authorList>
    </citation>
    <scope>NUCLEOTIDE SEQUENCE</scope>
    <source>
        <strain evidence="2">Race5_Kim</strain>
    </source>
</reference>
<keyword evidence="3" id="KW-1185">Reference proteome</keyword>
<protein>
    <submittedName>
        <fullName evidence="2">Uncharacterized protein</fullName>
    </submittedName>
</protein>
<keyword evidence="1" id="KW-0812">Transmembrane</keyword>
<dbReference type="Proteomes" id="UP000756132">
    <property type="component" value="Chromosome 9"/>
</dbReference>
<evidence type="ECO:0000313" key="3">
    <source>
        <dbReference type="Proteomes" id="UP000756132"/>
    </source>
</evidence>
<name>A0A9Q8PGU6_PASFU</name>
<keyword evidence="1" id="KW-1133">Transmembrane helix</keyword>
<feature type="transmembrane region" description="Helical" evidence="1">
    <location>
        <begin position="42"/>
        <end position="66"/>
    </location>
</feature>
<reference evidence="2" key="1">
    <citation type="submission" date="2021-12" db="EMBL/GenBank/DDBJ databases">
        <authorList>
            <person name="Zaccaron A."/>
            <person name="Stergiopoulos I."/>
        </authorList>
    </citation>
    <scope>NUCLEOTIDE SEQUENCE</scope>
    <source>
        <strain evidence="2">Race5_Kim</strain>
    </source>
</reference>
<dbReference type="GeneID" id="71989524"/>
<evidence type="ECO:0000313" key="2">
    <source>
        <dbReference type="EMBL" id="UJO22160.1"/>
    </source>
</evidence>
<feature type="transmembrane region" description="Helical" evidence="1">
    <location>
        <begin position="12"/>
        <end position="30"/>
    </location>
</feature>
<sequence>MPPHDQKMVETALALVALCSEVPYLLGYYFEHLRAGEASSATLLLVMSTTGFLSTIVFGLMASFALMKFQEQGVSQGEYCDGKAKSATVCEDLEKGERSAEGSINGTVGDGMMEMRVDVESRKA</sequence>
<evidence type="ECO:0000256" key="1">
    <source>
        <dbReference type="SAM" id="Phobius"/>
    </source>
</evidence>
<proteinExistence type="predicted"/>
<gene>
    <name evidence="2" type="ORF">CLAFUR5_09646</name>
</gene>